<feature type="region of interest" description="Disordered" evidence="1">
    <location>
        <begin position="1"/>
        <end position="25"/>
    </location>
</feature>
<proteinExistence type="predicted"/>
<reference evidence="2" key="1">
    <citation type="submission" date="2014-09" db="EMBL/GenBank/DDBJ databases">
        <authorList>
            <person name="Magalhaes I.L.F."/>
            <person name="Oliveira U."/>
            <person name="Santos F.R."/>
            <person name="Vidigal T.H.D.A."/>
            <person name="Brescovit A.D."/>
            <person name="Santos A.J."/>
        </authorList>
    </citation>
    <scope>NUCLEOTIDE SEQUENCE</scope>
    <source>
        <tissue evidence="2">Shoot tissue taken approximately 20 cm above the soil surface</tissue>
    </source>
</reference>
<protein>
    <submittedName>
        <fullName evidence="2">Uncharacterized protein</fullName>
    </submittedName>
</protein>
<name>A0A0A8YXX1_ARUDO</name>
<accession>A0A0A8YXX1</accession>
<evidence type="ECO:0000313" key="2">
    <source>
        <dbReference type="EMBL" id="JAD29335.1"/>
    </source>
</evidence>
<dbReference type="AlphaFoldDB" id="A0A0A8YXX1"/>
<sequence length="25" mass="2920">MSLCKMHENPETRHQTHGHLCFPSV</sequence>
<feature type="compositionally biased region" description="Basic and acidic residues" evidence="1">
    <location>
        <begin position="1"/>
        <end position="14"/>
    </location>
</feature>
<dbReference type="EMBL" id="GBRH01268560">
    <property type="protein sequence ID" value="JAD29335.1"/>
    <property type="molecule type" value="Transcribed_RNA"/>
</dbReference>
<organism evidence="2">
    <name type="scientific">Arundo donax</name>
    <name type="common">Giant reed</name>
    <name type="synonym">Donax arundinaceus</name>
    <dbReference type="NCBI Taxonomy" id="35708"/>
    <lineage>
        <taxon>Eukaryota</taxon>
        <taxon>Viridiplantae</taxon>
        <taxon>Streptophyta</taxon>
        <taxon>Embryophyta</taxon>
        <taxon>Tracheophyta</taxon>
        <taxon>Spermatophyta</taxon>
        <taxon>Magnoliopsida</taxon>
        <taxon>Liliopsida</taxon>
        <taxon>Poales</taxon>
        <taxon>Poaceae</taxon>
        <taxon>PACMAD clade</taxon>
        <taxon>Arundinoideae</taxon>
        <taxon>Arundineae</taxon>
        <taxon>Arundo</taxon>
    </lineage>
</organism>
<evidence type="ECO:0000256" key="1">
    <source>
        <dbReference type="SAM" id="MobiDB-lite"/>
    </source>
</evidence>
<reference evidence="2" key="2">
    <citation type="journal article" date="2015" name="Data Brief">
        <title>Shoot transcriptome of the giant reed, Arundo donax.</title>
        <authorList>
            <person name="Barrero R.A."/>
            <person name="Guerrero F.D."/>
            <person name="Moolhuijzen P."/>
            <person name="Goolsby J.A."/>
            <person name="Tidwell J."/>
            <person name="Bellgard S.E."/>
            <person name="Bellgard M.I."/>
        </authorList>
    </citation>
    <scope>NUCLEOTIDE SEQUENCE</scope>
    <source>
        <tissue evidence="2">Shoot tissue taken approximately 20 cm above the soil surface</tissue>
    </source>
</reference>